<proteinExistence type="predicted"/>
<gene>
    <name evidence="1" type="ORF">CR203_06865</name>
</gene>
<accession>A0A3A9KCD9</accession>
<keyword evidence="2" id="KW-1185">Reference proteome</keyword>
<evidence type="ECO:0000313" key="2">
    <source>
        <dbReference type="Proteomes" id="UP000281498"/>
    </source>
</evidence>
<dbReference type="Proteomes" id="UP000281498">
    <property type="component" value="Unassembled WGS sequence"/>
</dbReference>
<evidence type="ECO:0000313" key="1">
    <source>
        <dbReference type="EMBL" id="RKL68202.1"/>
    </source>
</evidence>
<comment type="caution">
    <text evidence="1">The sequence shown here is derived from an EMBL/GenBank/DDBJ whole genome shotgun (WGS) entry which is preliminary data.</text>
</comment>
<protein>
    <submittedName>
        <fullName evidence="1">Uncharacterized protein</fullName>
    </submittedName>
</protein>
<dbReference type="EMBL" id="PDOE01000002">
    <property type="protein sequence ID" value="RKL68202.1"/>
    <property type="molecule type" value="Genomic_DNA"/>
</dbReference>
<dbReference type="AlphaFoldDB" id="A0A3A9KCD9"/>
<dbReference type="RefSeq" id="WP_110938541.1">
    <property type="nucleotide sequence ID" value="NZ_KZ614147.1"/>
</dbReference>
<sequence length="93" mass="10847">MTTPLLVEAIAVRKAEIAYEINVIETTPSQDKEGALFDLSHYLPRLRARLQEVVYLISFYSYEEQSAIEHQYNATLEKISNDNKLRFNYHLDP</sequence>
<name>A0A3A9KCD9_9BACI</name>
<reference evidence="1 2" key="1">
    <citation type="submission" date="2017-10" db="EMBL/GenBank/DDBJ databases">
        <title>Bacillus sp. nov., a halophilic bacterium isolated from a Keqin Lake.</title>
        <authorList>
            <person name="Wang H."/>
        </authorList>
    </citation>
    <scope>NUCLEOTIDE SEQUENCE [LARGE SCALE GENOMIC DNA]</scope>
    <source>
        <strain evidence="1 2">KCTC 13187</strain>
    </source>
</reference>
<organism evidence="1 2">
    <name type="scientific">Salipaludibacillus neizhouensis</name>
    <dbReference type="NCBI Taxonomy" id="885475"/>
    <lineage>
        <taxon>Bacteria</taxon>
        <taxon>Bacillati</taxon>
        <taxon>Bacillota</taxon>
        <taxon>Bacilli</taxon>
        <taxon>Bacillales</taxon>
        <taxon>Bacillaceae</taxon>
    </lineage>
</organism>